<feature type="signal peptide" evidence="7">
    <location>
        <begin position="1"/>
        <end position="24"/>
    </location>
</feature>
<dbReference type="SUPFAM" id="SSF53822">
    <property type="entry name" value="Periplasmic binding protein-like I"/>
    <property type="match status" value="1"/>
</dbReference>
<comment type="similarity">
    <text evidence="2">Belongs to the bacterial solute-binding protein 2 family.</text>
</comment>
<evidence type="ECO:0000256" key="6">
    <source>
        <dbReference type="ARBA" id="ARBA00034344"/>
    </source>
</evidence>
<evidence type="ECO:0000259" key="8">
    <source>
        <dbReference type="Pfam" id="PF13407"/>
    </source>
</evidence>
<evidence type="ECO:0000256" key="5">
    <source>
        <dbReference type="ARBA" id="ARBA00034323"/>
    </source>
</evidence>
<dbReference type="GO" id="GO:0030313">
    <property type="term" value="C:cell envelope"/>
    <property type="evidence" value="ECO:0007669"/>
    <property type="project" value="UniProtKB-SubCell"/>
</dbReference>
<dbReference type="InterPro" id="IPR028082">
    <property type="entry name" value="Peripla_BP_I"/>
</dbReference>
<gene>
    <name evidence="9" type="ORF">KL86CLO1_10841</name>
</gene>
<dbReference type="GO" id="GO:0030246">
    <property type="term" value="F:carbohydrate binding"/>
    <property type="evidence" value="ECO:0007669"/>
    <property type="project" value="InterPro"/>
</dbReference>
<dbReference type="AlphaFoldDB" id="A0A212JBV0"/>
<dbReference type="GO" id="GO:0046872">
    <property type="term" value="F:metal ion binding"/>
    <property type="evidence" value="ECO:0007669"/>
    <property type="project" value="UniProtKB-KW"/>
</dbReference>
<protein>
    <recommendedName>
        <fullName evidence="6">D-galactose/methyl-galactoside binding periplasmic protein MglB</fullName>
    </recommendedName>
</protein>
<keyword evidence="4 7" id="KW-0732">Signal</keyword>
<name>A0A212JBV0_9FIRM</name>
<comment type="subcellular location">
    <subcellularLocation>
        <location evidence="1">Cell envelope</location>
    </subcellularLocation>
</comment>
<comment type="subunit">
    <text evidence="5">The ABC transporter complex is composed of one ATP-binding protein (MglA), two transmembrane proteins (MglC) and a solute-binding protein (MglB).</text>
</comment>
<accession>A0A212JBV0</accession>
<evidence type="ECO:0000256" key="1">
    <source>
        <dbReference type="ARBA" id="ARBA00004196"/>
    </source>
</evidence>
<feature type="domain" description="Periplasmic binding protein" evidence="8">
    <location>
        <begin position="36"/>
        <end position="312"/>
    </location>
</feature>
<proteinExistence type="inferred from homology"/>
<feature type="chain" id="PRO_5038741452" description="D-galactose/methyl-galactoside binding periplasmic protein MglB" evidence="7">
    <location>
        <begin position="25"/>
        <end position="338"/>
    </location>
</feature>
<evidence type="ECO:0000256" key="4">
    <source>
        <dbReference type="ARBA" id="ARBA00022729"/>
    </source>
</evidence>
<evidence type="ECO:0000256" key="3">
    <source>
        <dbReference type="ARBA" id="ARBA00022723"/>
    </source>
</evidence>
<evidence type="ECO:0000256" key="2">
    <source>
        <dbReference type="ARBA" id="ARBA00007639"/>
    </source>
</evidence>
<dbReference type="PANTHER" id="PTHR46847:SF1">
    <property type="entry name" value="D-ALLOSE-BINDING PERIPLASMIC PROTEIN-RELATED"/>
    <property type="match status" value="1"/>
</dbReference>
<reference evidence="9" key="1">
    <citation type="submission" date="2016-04" db="EMBL/GenBank/DDBJ databases">
        <authorList>
            <person name="Evans L.H."/>
            <person name="Alamgir A."/>
            <person name="Owens N."/>
            <person name="Weber N.D."/>
            <person name="Virtaneva K."/>
            <person name="Barbian K."/>
            <person name="Babar A."/>
            <person name="Rosenke K."/>
        </authorList>
    </citation>
    <scope>NUCLEOTIDE SEQUENCE</scope>
    <source>
        <strain evidence="9">86</strain>
    </source>
</reference>
<dbReference type="EMBL" id="FLUN01000001">
    <property type="protein sequence ID" value="SBV96910.1"/>
    <property type="molecule type" value="Genomic_DNA"/>
</dbReference>
<dbReference type="InterPro" id="IPR025997">
    <property type="entry name" value="SBP_2_dom"/>
</dbReference>
<evidence type="ECO:0000313" key="9">
    <source>
        <dbReference type="EMBL" id="SBV96910.1"/>
    </source>
</evidence>
<keyword evidence="3" id="KW-0479">Metal-binding</keyword>
<sequence>MADMRARRFLALTMAALLALPAGCGKGEPSEEPIRIGVSIYKGDDTYIANMTTSLQESVDAYCRETGAKIYVTISDAQESQATQNDQIDRFISLNYDVLCVNLVDRTDAGRVVDKARAADVPLIFFNREPVLEDLTSWSKVYYVGSDTRESAELQAGIVLDLWENNRASLDLNGDGILQYIMLEGETRHQDTIIRTEVPIQTLKDAGVPLERVDGGQANWIRSQAAALTESYFNAHGDAIEMIFCNNDDMALGAADAVGRLGLDFHNIVGIDGTPQGIAAVDDGKLLGTVVMDGPTHGETIFRMALALATGEDVSKAADIGEDRSVRIPMYVYTGNGS</sequence>
<dbReference type="CDD" id="cd01539">
    <property type="entry name" value="PBP1_GGBP"/>
    <property type="match status" value="1"/>
</dbReference>
<dbReference type="InterPro" id="IPR044085">
    <property type="entry name" value="MglB-like_PBP1"/>
</dbReference>
<dbReference type="Gene3D" id="3.40.50.2300">
    <property type="match status" value="2"/>
</dbReference>
<organism evidence="9">
    <name type="scientific">uncultured Eubacteriales bacterium</name>
    <dbReference type="NCBI Taxonomy" id="172733"/>
    <lineage>
        <taxon>Bacteria</taxon>
        <taxon>Bacillati</taxon>
        <taxon>Bacillota</taxon>
        <taxon>Clostridia</taxon>
        <taxon>Eubacteriales</taxon>
        <taxon>environmental samples</taxon>
    </lineage>
</organism>
<dbReference type="PANTHER" id="PTHR46847">
    <property type="entry name" value="D-ALLOSE-BINDING PERIPLASMIC PROTEIN-RELATED"/>
    <property type="match status" value="1"/>
</dbReference>
<dbReference type="Pfam" id="PF13407">
    <property type="entry name" value="Peripla_BP_4"/>
    <property type="match status" value="1"/>
</dbReference>
<evidence type="ECO:0000256" key="7">
    <source>
        <dbReference type="SAM" id="SignalP"/>
    </source>
</evidence>